<keyword evidence="3" id="KW-1185">Reference proteome</keyword>
<protein>
    <submittedName>
        <fullName evidence="2">GNAT family N-acetyltransferase</fullName>
    </submittedName>
</protein>
<dbReference type="Pfam" id="PF13508">
    <property type="entry name" value="Acetyltransf_7"/>
    <property type="match status" value="1"/>
</dbReference>
<gene>
    <name evidence="2" type="ORF">DPM12_00905</name>
</gene>
<feature type="domain" description="N-acetyltransferase" evidence="1">
    <location>
        <begin position="1"/>
        <end position="159"/>
    </location>
</feature>
<dbReference type="OrthoDB" id="9797178at2"/>
<dbReference type="InterPro" id="IPR016181">
    <property type="entry name" value="Acyl_CoA_acyltransferase"/>
</dbReference>
<dbReference type="AlphaFoldDB" id="A0A329R3G6"/>
<dbReference type="InterPro" id="IPR000182">
    <property type="entry name" value="GNAT_dom"/>
</dbReference>
<reference evidence="2 3" key="1">
    <citation type="submission" date="2018-06" db="EMBL/GenBank/DDBJ databases">
        <title>Phytoactinopolyspora halophila sp. nov., a novel halophilic actinomycete isolated from a saline soil in China.</title>
        <authorList>
            <person name="Tang S.-K."/>
        </authorList>
    </citation>
    <scope>NUCLEOTIDE SEQUENCE [LARGE SCALE GENOMIC DNA]</scope>
    <source>
        <strain evidence="2 3">YIM 96934</strain>
    </source>
</reference>
<dbReference type="RefSeq" id="WP_112256664.1">
    <property type="nucleotide sequence ID" value="NZ_QMIG01000001.1"/>
</dbReference>
<comment type="caution">
    <text evidence="2">The sequence shown here is derived from an EMBL/GenBank/DDBJ whole genome shotgun (WGS) entry which is preliminary data.</text>
</comment>
<evidence type="ECO:0000313" key="3">
    <source>
        <dbReference type="Proteomes" id="UP000250462"/>
    </source>
</evidence>
<evidence type="ECO:0000313" key="2">
    <source>
        <dbReference type="EMBL" id="RAW18953.1"/>
    </source>
</evidence>
<dbReference type="Gene3D" id="3.40.630.30">
    <property type="match status" value="1"/>
</dbReference>
<name>A0A329R3G6_9ACTN</name>
<organism evidence="2 3">
    <name type="scientific">Phytoactinopolyspora halophila</name>
    <dbReference type="NCBI Taxonomy" id="1981511"/>
    <lineage>
        <taxon>Bacteria</taxon>
        <taxon>Bacillati</taxon>
        <taxon>Actinomycetota</taxon>
        <taxon>Actinomycetes</taxon>
        <taxon>Jiangellales</taxon>
        <taxon>Jiangellaceae</taxon>
        <taxon>Phytoactinopolyspora</taxon>
    </lineage>
</organism>
<evidence type="ECO:0000259" key="1">
    <source>
        <dbReference type="PROSITE" id="PS51186"/>
    </source>
</evidence>
<dbReference type="SUPFAM" id="SSF55729">
    <property type="entry name" value="Acyl-CoA N-acyltransferases (Nat)"/>
    <property type="match status" value="1"/>
</dbReference>
<dbReference type="EMBL" id="QMIG01000001">
    <property type="protein sequence ID" value="RAW18953.1"/>
    <property type="molecule type" value="Genomic_DNA"/>
</dbReference>
<sequence length="169" mass="17814">MLIRRETPADIETIRDAHASAFAASGAVPAEAGLVDALRADDAWLPELSLVAVEGAAVIGHVVCSRAHVDAVPVLALGPMGVLSERQRAGVGSALMHTVLGAADALAEPLVALLGHTAYYPRFGFRPSAEYGIAPPDPQWGSHFQVRTLTAYEPTMRGQFAYAAPFDEL</sequence>
<dbReference type="GO" id="GO:0016747">
    <property type="term" value="F:acyltransferase activity, transferring groups other than amino-acyl groups"/>
    <property type="evidence" value="ECO:0007669"/>
    <property type="project" value="InterPro"/>
</dbReference>
<dbReference type="Proteomes" id="UP000250462">
    <property type="component" value="Unassembled WGS sequence"/>
</dbReference>
<dbReference type="PROSITE" id="PS51186">
    <property type="entry name" value="GNAT"/>
    <property type="match status" value="1"/>
</dbReference>
<proteinExistence type="predicted"/>
<accession>A0A329R3G6</accession>
<keyword evidence="2" id="KW-0808">Transferase</keyword>
<dbReference type="CDD" id="cd04301">
    <property type="entry name" value="NAT_SF"/>
    <property type="match status" value="1"/>
</dbReference>